<organism evidence="9 11">
    <name type="scientific">Camelina sativa</name>
    <name type="common">False flax</name>
    <name type="synonym">Myagrum sativum</name>
    <dbReference type="NCBI Taxonomy" id="90675"/>
    <lineage>
        <taxon>Eukaryota</taxon>
        <taxon>Viridiplantae</taxon>
        <taxon>Streptophyta</taxon>
        <taxon>Embryophyta</taxon>
        <taxon>Tracheophyta</taxon>
        <taxon>Spermatophyta</taxon>
        <taxon>Magnoliopsida</taxon>
        <taxon>eudicotyledons</taxon>
        <taxon>Gunneridae</taxon>
        <taxon>Pentapetalae</taxon>
        <taxon>rosids</taxon>
        <taxon>malvids</taxon>
        <taxon>Brassicales</taxon>
        <taxon>Brassicaceae</taxon>
        <taxon>Camelineae</taxon>
        <taxon>Camelina</taxon>
    </lineage>
</organism>
<dbReference type="PROSITE" id="PS00107">
    <property type="entry name" value="PROTEIN_KINASE_ATP"/>
    <property type="match status" value="1"/>
</dbReference>
<dbReference type="GO" id="GO:0016301">
    <property type="term" value="F:kinase activity"/>
    <property type="evidence" value="ECO:0007669"/>
    <property type="project" value="UniProtKB-KW"/>
</dbReference>
<dbReference type="PANTHER" id="PTHR24056:SF228">
    <property type="entry name" value="PROTEIN IMPAIRED IN BABA-INDUCED STERILITY 1"/>
    <property type="match status" value="1"/>
</dbReference>
<evidence type="ECO:0000313" key="9">
    <source>
        <dbReference type="Proteomes" id="UP000694864"/>
    </source>
</evidence>
<dbReference type="RefSeq" id="XP_010498275.1">
    <property type="nucleotide sequence ID" value="XM_010499973.1"/>
</dbReference>
<feature type="compositionally biased region" description="Basic and acidic residues" evidence="7">
    <location>
        <begin position="580"/>
        <end position="600"/>
    </location>
</feature>
<keyword evidence="5 6" id="KW-0067">ATP-binding</keyword>
<feature type="compositionally biased region" description="Basic residues" evidence="7">
    <location>
        <begin position="477"/>
        <end position="487"/>
    </location>
</feature>
<evidence type="ECO:0000256" key="7">
    <source>
        <dbReference type="SAM" id="MobiDB-lite"/>
    </source>
</evidence>
<reference evidence="10 11" key="3">
    <citation type="submission" date="2025-05" db="UniProtKB">
        <authorList>
            <consortium name="RefSeq"/>
        </authorList>
    </citation>
    <scope>IDENTIFICATION</scope>
    <source>
        <tissue evidence="10 11">Leaf</tissue>
    </source>
</reference>
<sequence length="703" mass="78844">MGCVSSKQTVSVTPAIDNSGVFRDNVCSGSGRIMVEDPTTEKKLLSWRSKSGKKSSSSKKSGSEFGELSESGRASSNCRSESVSFRLGNLSKYLEAEQVAAGWPAWLSNVAGEAIHGWVPFRSDAFEKLEKIGQGTYSSVFRARETETGRIVALKKVRFDNFEPESVRFMAREILILRRLNHPNIIKLQGIVTSKLSCNIHLVFEYMEHDLTGLLSSPDINFTTPQIKCYMKQLLSGLEHCHARGVMHRDIKGSNLLVNNEGILKVADFGLANFCNASGNKQPLTSRVVTLWYRPPELLLGATGYGASVDLWSVGCVFAELLLGKPVLQGRTEVEQLHKIFKLCGSPPADYWKNSKLPHAMLFKPQQHYDGCLRETLKDLSDVDINLIETLLSIEPHKRGSASTALVSQYFTSKPFACDPSSLPVYSPSKEIDAKHREETTRKKICGNGRRGTESRKPTQKPPACAKLAPVEDVRHHSQKFQKRNGHSVHNSIDSDATICEKPQKPSSNHEKDEASHVKNASQGDLPFSGPLQVSVSSGFAWAKRRKDDICVRSHNRSLSRCYITNLLGPSPAFSENTDVDSKINEKENEEKHQARTDSQDREAYEMLKLSMLKKWRQLERPDSFDTSDEYHSQELSLALYQKEEKAAKLGHLGYEDNDEKIEFSGPLLSKSYGVDELLERHDRQIRQLVRKSWFQKGKKQGK</sequence>
<feature type="compositionally biased region" description="Basic and acidic residues" evidence="7">
    <location>
        <begin position="502"/>
        <end position="517"/>
    </location>
</feature>
<evidence type="ECO:0000256" key="2">
    <source>
        <dbReference type="ARBA" id="ARBA00022679"/>
    </source>
</evidence>
<dbReference type="SMART" id="SM00220">
    <property type="entry name" value="S_TKc"/>
    <property type="match status" value="1"/>
</dbReference>
<comment type="similarity">
    <text evidence="1">Belongs to the protein kinase superfamily. CMGC Ser/Thr protein kinase family. CDC2/CDKX subfamily.</text>
</comment>
<evidence type="ECO:0000256" key="4">
    <source>
        <dbReference type="ARBA" id="ARBA00022777"/>
    </source>
</evidence>
<feature type="compositionally biased region" description="Basic and acidic residues" evidence="7">
    <location>
        <begin position="430"/>
        <end position="442"/>
    </location>
</feature>
<reference evidence="9" key="2">
    <citation type="journal article" date="2014" name="Nat. Commun.">
        <title>The emerging biofuel crop Camelina sativa retains a highly undifferentiated hexaploid genome structure.</title>
        <authorList>
            <person name="Kagale S."/>
            <person name="Koh C."/>
            <person name="Nixon J."/>
            <person name="Bollina V."/>
            <person name="Clarke W.E."/>
            <person name="Tuteja R."/>
            <person name="Spillane C."/>
            <person name="Robinson S.J."/>
            <person name="Links M.G."/>
            <person name="Clarke C."/>
            <person name="Higgins E.E."/>
            <person name="Huebert T."/>
            <person name="Sharpe A.G."/>
            <person name="Parkin I.A."/>
        </authorList>
    </citation>
    <scope>NUCLEOTIDE SEQUENCE [LARGE SCALE GENOMIC DNA]</scope>
    <source>
        <strain evidence="9">r\DH55</strain>
    </source>
</reference>
<dbReference type="CDD" id="cd07840">
    <property type="entry name" value="STKc_CDK9_like"/>
    <property type="match status" value="1"/>
</dbReference>
<feature type="region of interest" description="Disordered" evidence="7">
    <location>
        <begin position="427"/>
        <end position="530"/>
    </location>
</feature>
<dbReference type="PROSITE" id="PS50011">
    <property type="entry name" value="PROTEIN_KINASE_DOM"/>
    <property type="match status" value="1"/>
</dbReference>
<evidence type="ECO:0000259" key="8">
    <source>
        <dbReference type="PROSITE" id="PS50011"/>
    </source>
</evidence>
<gene>
    <name evidence="10 11" type="primary">LOC104775986</name>
</gene>
<dbReference type="Gene3D" id="3.30.200.20">
    <property type="entry name" value="Phosphorylase Kinase, domain 1"/>
    <property type="match status" value="1"/>
</dbReference>
<dbReference type="InterPro" id="IPR000719">
    <property type="entry name" value="Prot_kinase_dom"/>
</dbReference>
<evidence type="ECO:0000256" key="5">
    <source>
        <dbReference type="ARBA" id="ARBA00022840"/>
    </source>
</evidence>
<name>A0ABM0YAV0_CAMSA</name>
<reference evidence="9" key="1">
    <citation type="journal article" date="1997" name="Nucleic Acids Res.">
        <title>tRNAscan-SE: a program for improved detection of transfer RNA genes in genomic sequence.</title>
        <authorList>
            <person name="Lowe T.M."/>
            <person name="Eddy S.R."/>
        </authorList>
    </citation>
    <scope>NUCLEOTIDE SEQUENCE [LARGE SCALE GENOMIC DNA]</scope>
    <source>
        <strain evidence="9">r\DH55</strain>
    </source>
</reference>
<evidence type="ECO:0000256" key="1">
    <source>
        <dbReference type="ARBA" id="ARBA00006485"/>
    </source>
</evidence>
<dbReference type="InterPro" id="IPR008271">
    <property type="entry name" value="Ser/Thr_kinase_AS"/>
</dbReference>
<protein>
    <submittedName>
        <fullName evidence="10">Probable serine/threonine-protein kinase At1g54610 isoform X1</fullName>
    </submittedName>
    <submittedName>
        <fullName evidence="11">Probable serine/threonine-protein kinase At1g54610 isoform X2</fullName>
    </submittedName>
</protein>
<dbReference type="RefSeq" id="XP_010498274.1">
    <property type="nucleotide sequence ID" value="XM_010499972.2"/>
</dbReference>
<dbReference type="PROSITE" id="PS00108">
    <property type="entry name" value="PROTEIN_KINASE_ST"/>
    <property type="match status" value="1"/>
</dbReference>
<evidence type="ECO:0000313" key="10">
    <source>
        <dbReference type="RefSeq" id="XP_010498274.1"/>
    </source>
</evidence>
<evidence type="ECO:0000256" key="3">
    <source>
        <dbReference type="ARBA" id="ARBA00022741"/>
    </source>
</evidence>
<dbReference type="GeneID" id="104775986"/>
<dbReference type="SUPFAM" id="SSF56112">
    <property type="entry name" value="Protein kinase-like (PK-like)"/>
    <property type="match status" value="1"/>
</dbReference>
<proteinExistence type="inferred from homology"/>
<feature type="compositionally biased region" description="Low complexity" evidence="7">
    <location>
        <begin position="58"/>
        <end position="71"/>
    </location>
</feature>
<dbReference type="InterPro" id="IPR017441">
    <property type="entry name" value="Protein_kinase_ATP_BS"/>
</dbReference>
<dbReference type="Pfam" id="PF00069">
    <property type="entry name" value="Pkinase"/>
    <property type="match status" value="1"/>
</dbReference>
<accession>A0ABM0YAV0</accession>
<feature type="binding site" evidence="6">
    <location>
        <position position="155"/>
    </location>
    <ligand>
        <name>ATP</name>
        <dbReference type="ChEBI" id="CHEBI:30616"/>
    </ligand>
</feature>
<keyword evidence="2" id="KW-0808">Transferase</keyword>
<feature type="domain" description="Protein kinase" evidence="8">
    <location>
        <begin position="126"/>
        <end position="411"/>
    </location>
</feature>
<feature type="region of interest" description="Disordered" evidence="7">
    <location>
        <begin position="574"/>
        <end position="600"/>
    </location>
</feature>
<dbReference type="InterPro" id="IPR050108">
    <property type="entry name" value="CDK"/>
</dbReference>
<evidence type="ECO:0000313" key="11">
    <source>
        <dbReference type="RefSeq" id="XP_010498275.1"/>
    </source>
</evidence>
<dbReference type="InterPro" id="IPR011009">
    <property type="entry name" value="Kinase-like_dom_sf"/>
</dbReference>
<dbReference type="Proteomes" id="UP000694864">
    <property type="component" value="Chromosome 3"/>
</dbReference>
<keyword evidence="3 6" id="KW-0547">Nucleotide-binding</keyword>
<keyword evidence="9" id="KW-1185">Reference proteome</keyword>
<keyword evidence="4 10" id="KW-0418">Kinase</keyword>
<dbReference type="PANTHER" id="PTHR24056">
    <property type="entry name" value="CELL DIVISION PROTEIN KINASE"/>
    <property type="match status" value="1"/>
</dbReference>
<dbReference type="Gene3D" id="1.10.510.10">
    <property type="entry name" value="Transferase(Phosphotransferase) domain 1"/>
    <property type="match status" value="1"/>
</dbReference>
<evidence type="ECO:0000256" key="6">
    <source>
        <dbReference type="PROSITE-ProRule" id="PRU10141"/>
    </source>
</evidence>
<feature type="region of interest" description="Disordered" evidence="7">
    <location>
        <begin position="45"/>
        <end position="75"/>
    </location>
</feature>